<accession>A0ABS8WUW7</accession>
<evidence type="ECO:0000313" key="2">
    <source>
        <dbReference type="EMBL" id="MCE3215838.1"/>
    </source>
</evidence>
<evidence type="ECO:0000256" key="1">
    <source>
        <dbReference type="SAM" id="MobiDB-lite"/>
    </source>
</evidence>
<keyword evidence="3" id="KW-1185">Reference proteome</keyword>
<reference evidence="2 3" key="1">
    <citation type="journal article" date="2021" name="BMC Genomics">
        <title>Datura genome reveals duplications of psychoactive alkaloid biosynthetic genes and high mutation rate following tissue culture.</title>
        <authorList>
            <person name="Rajewski A."/>
            <person name="Carter-House D."/>
            <person name="Stajich J."/>
            <person name="Litt A."/>
        </authorList>
    </citation>
    <scope>NUCLEOTIDE SEQUENCE [LARGE SCALE GENOMIC DNA]</scope>
    <source>
        <strain evidence="2">AR-01</strain>
    </source>
</reference>
<evidence type="ECO:0000313" key="3">
    <source>
        <dbReference type="Proteomes" id="UP000823775"/>
    </source>
</evidence>
<name>A0ABS8WUW7_DATST</name>
<gene>
    <name evidence="2" type="ORF">HAX54_003730</name>
</gene>
<dbReference type="EMBL" id="JACEIK010011701">
    <property type="protein sequence ID" value="MCE3215838.1"/>
    <property type="molecule type" value="Genomic_DNA"/>
</dbReference>
<proteinExistence type="predicted"/>
<comment type="caution">
    <text evidence="2">The sequence shown here is derived from an EMBL/GenBank/DDBJ whole genome shotgun (WGS) entry which is preliminary data.</text>
</comment>
<organism evidence="2 3">
    <name type="scientific">Datura stramonium</name>
    <name type="common">Jimsonweed</name>
    <name type="synonym">Common thornapple</name>
    <dbReference type="NCBI Taxonomy" id="4076"/>
    <lineage>
        <taxon>Eukaryota</taxon>
        <taxon>Viridiplantae</taxon>
        <taxon>Streptophyta</taxon>
        <taxon>Embryophyta</taxon>
        <taxon>Tracheophyta</taxon>
        <taxon>Spermatophyta</taxon>
        <taxon>Magnoliopsida</taxon>
        <taxon>eudicotyledons</taxon>
        <taxon>Gunneridae</taxon>
        <taxon>Pentapetalae</taxon>
        <taxon>asterids</taxon>
        <taxon>lamiids</taxon>
        <taxon>Solanales</taxon>
        <taxon>Solanaceae</taxon>
        <taxon>Solanoideae</taxon>
        <taxon>Datureae</taxon>
        <taxon>Datura</taxon>
    </lineage>
</organism>
<feature type="region of interest" description="Disordered" evidence="1">
    <location>
        <begin position="1"/>
        <end position="42"/>
    </location>
</feature>
<protein>
    <submittedName>
        <fullName evidence="2">Uncharacterized protein</fullName>
    </submittedName>
</protein>
<dbReference type="Proteomes" id="UP000823775">
    <property type="component" value="Unassembled WGS sequence"/>
</dbReference>
<sequence>MAPKVNKGNGVSFLSHENKRSSGTQEEPNEDARLPPQPPRRYGLHWVTEQEDRFHTLRLNFVFNDPGECDLNMVREFLANWD</sequence>